<reference evidence="2" key="1">
    <citation type="journal article" date="2017" name="Nat. Ecol. Evol.">
        <title>Genome expansion and lineage-specific genetic innovations in the forest pathogenic fungi Armillaria.</title>
        <authorList>
            <person name="Sipos G."/>
            <person name="Prasanna A.N."/>
            <person name="Walter M.C."/>
            <person name="O'Connor E."/>
            <person name="Balint B."/>
            <person name="Krizsan K."/>
            <person name="Kiss B."/>
            <person name="Hess J."/>
            <person name="Varga T."/>
            <person name="Slot J."/>
            <person name="Riley R."/>
            <person name="Boka B."/>
            <person name="Rigling D."/>
            <person name="Barry K."/>
            <person name="Lee J."/>
            <person name="Mihaltcheva S."/>
            <person name="LaButti K."/>
            <person name="Lipzen A."/>
            <person name="Waldron R."/>
            <person name="Moloney N.M."/>
            <person name="Sperisen C."/>
            <person name="Kredics L."/>
            <person name="Vagvoelgyi C."/>
            <person name="Patrignani A."/>
            <person name="Fitzpatrick D."/>
            <person name="Nagy I."/>
            <person name="Doyle S."/>
            <person name="Anderson J.B."/>
            <person name="Grigoriev I.V."/>
            <person name="Gueldener U."/>
            <person name="Muensterkoetter M."/>
            <person name="Nagy L.G."/>
        </authorList>
    </citation>
    <scope>NUCLEOTIDE SEQUENCE [LARGE SCALE GENOMIC DNA]</scope>
    <source>
        <strain evidence="2">28-4</strain>
    </source>
</reference>
<dbReference type="EMBL" id="KZ293446">
    <property type="protein sequence ID" value="PBK65352.1"/>
    <property type="molecule type" value="Genomic_DNA"/>
</dbReference>
<evidence type="ECO:0000313" key="1">
    <source>
        <dbReference type="EMBL" id="PBK65352.1"/>
    </source>
</evidence>
<dbReference type="Proteomes" id="UP000218334">
    <property type="component" value="Unassembled WGS sequence"/>
</dbReference>
<keyword evidence="2" id="KW-1185">Reference proteome</keyword>
<evidence type="ECO:0000313" key="2">
    <source>
        <dbReference type="Proteomes" id="UP000218334"/>
    </source>
</evidence>
<name>A0A2H3BE86_9AGAR</name>
<organism evidence="1 2">
    <name type="scientific">Armillaria solidipes</name>
    <dbReference type="NCBI Taxonomy" id="1076256"/>
    <lineage>
        <taxon>Eukaryota</taxon>
        <taxon>Fungi</taxon>
        <taxon>Dikarya</taxon>
        <taxon>Basidiomycota</taxon>
        <taxon>Agaricomycotina</taxon>
        <taxon>Agaricomycetes</taxon>
        <taxon>Agaricomycetidae</taxon>
        <taxon>Agaricales</taxon>
        <taxon>Marasmiineae</taxon>
        <taxon>Physalacriaceae</taxon>
        <taxon>Armillaria</taxon>
    </lineage>
</organism>
<dbReference type="AlphaFoldDB" id="A0A2H3BE86"/>
<gene>
    <name evidence="1" type="ORF">ARMSODRAFT_1052836</name>
</gene>
<sequence length="80" mass="8962">MRHLHRVLPRIPPSRQYQRSSSLIKSFDSPAPGSSSLVSVPFTLGWITCRYAKSPCIGMRTSSMCISCHVDQGLTWKAVR</sequence>
<accession>A0A2H3BE86</accession>
<proteinExistence type="predicted"/>
<protein>
    <submittedName>
        <fullName evidence="1">Uncharacterized protein</fullName>
    </submittedName>
</protein>